<evidence type="ECO:0000313" key="1">
    <source>
        <dbReference type="EMBL" id="KZM86546.1"/>
    </source>
</evidence>
<organism evidence="1">
    <name type="scientific">Daucus carota subsp. sativus</name>
    <name type="common">Carrot</name>
    <dbReference type="NCBI Taxonomy" id="79200"/>
    <lineage>
        <taxon>Eukaryota</taxon>
        <taxon>Viridiplantae</taxon>
        <taxon>Streptophyta</taxon>
        <taxon>Embryophyta</taxon>
        <taxon>Tracheophyta</taxon>
        <taxon>Spermatophyta</taxon>
        <taxon>Magnoliopsida</taxon>
        <taxon>eudicotyledons</taxon>
        <taxon>Gunneridae</taxon>
        <taxon>Pentapetalae</taxon>
        <taxon>asterids</taxon>
        <taxon>campanulids</taxon>
        <taxon>Apiales</taxon>
        <taxon>Apiaceae</taxon>
        <taxon>Apioideae</taxon>
        <taxon>Scandiceae</taxon>
        <taxon>Daucinae</taxon>
        <taxon>Daucus</taxon>
        <taxon>Daucus sect. Daucus</taxon>
    </lineage>
</organism>
<name>A0A164SRX5_DAUCS</name>
<protein>
    <submittedName>
        <fullName evidence="1">Uncharacterized protein</fullName>
    </submittedName>
</protein>
<dbReference type="EMBL" id="LNRQ01000007">
    <property type="protein sequence ID" value="KZM86546.1"/>
    <property type="molecule type" value="Genomic_DNA"/>
</dbReference>
<gene>
    <name evidence="1" type="ORF">DCAR_023680</name>
</gene>
<comment type="caution">
    <text evidence="1">The sequence shown here is derived from an EMBL/GenBank/DDBJ whole genome shotgun (WGS) entry which is preliminary data.</text>
</comment>
<reference evidence="1" key="1">
    <citation type="journal article" date="2016" name="Nat. Genet.">
        <title>A high-quality carrot genome assembly provides new insights into carotenoid accumulation and asterid genome evolution.</title>
        <authorList>
            <person name="Iorizzo M."/>
            <person name="Ellison S."/>
            <person name="Senalik D."/>
            <person name="Zeng P."/>
            <person name="Satapoomin P."/>
            <person name="Huang J."/>
            <person name="Bowman M."/>
            <person name="Iovene M."/>
            <person name="Sanseverino W."/>
            <person name="Cavagnaro P."/>
            <person name="Yildiz M."/>
            <person name="Macko-Podgorni A."/>
            <person name="Moranska E."/>
            <person name="Grzebelus E."/>
            <person name="Grzebelus D."/>
            <person name="Ashrafi H."/>
            <person name="Zheng Z."/>
            <person name="Cheng S."/>
            <person name="Spooner D."/>
            <person name="Van Deynze A."/>
            <person name="Simon P."/>
        </authorList>
    </citation>
    <scope>NUCLEOTIDE SEQUENCE [LARGE SCALE GENOMIC DNA]</scope>
    <source>
        <tissue evidence="1">Leaf</tissue>
    </source>
</reference>
<dbReference type="Gramene" id="KZM86546">
    <property type="protein sequence ID" value="KZM86546"/>
    <property type="gene ID" value="DCAR_023680"/>
</dbReference>
<sequence length="50" mass="5825">MFPPHSTIYINTYIQTLHDGDLSKDSNYSKGPFIAPKSYYYFMPKGVYNI</sequence>
<proteinExistence type="predicted"/>
<dbReference type="AlphaFoldDB" id="A0A164SRX5"/>
<accession>A0A164SRX5</accession>